<keyword evidence="2" id="KW-1185">Reference proteome</keyword>
<name>A0A0L6VB35_9BASI</name>
<reference evidence="1 2" key="1">
    <citation type="submission" date="2015-08" db="EMBL/GenBank/DDBJ databases">
        <title>Next Generation Sequencing and Analysis of the Genome of Puccinia sorghi L Schw, the Causal Agent of Maize Common Rust.</title>
        <authorList>
            <person name="Rochi L."/>
            <person name="Burguener G."/>
            <person name="Darino M."/>
            <person name="Turjanski A."/>
            <person name="Kreff E."/>
            <person name="Dieguez M.J."/>
            <person name="Sacco F."/>
        </authorList>
    </citation>
    <scope>NUCLEOTIDE SEQUENCE [LARGE SCALE GENOMIC DNA]</scope>
    <source>
        <strain evidence="1 2">RO10H11247</strain>
    </source>
</reference>
<organism evidence="1 2">
    <name type="scientific">Puccinia sorghi</name>
    <dbReference type="NCBI Taxonomy" id="27349"/>
    <lineage>
        <taxon>Eukaryota</taxon>
        <taxon>Fungi</taxon>
        <taxon>Dikarya</taxon>
        <taxon>Basidiomycota</taxon>
        <taxon>Pucciniomycotina</taxon>
        <taxon>Pucciniomycetes</taxon>
        <taxon>Pucciniales</taxon>
        <taxon>Pucciniaceae</taxon>
        <taxon>Puccinia</taxon>
    </lineage>
</organism>
<evidence type="ECO:0000313" key="1">
    <source>
        <dbReference type="EMBL" id="KNZ58006.1"/>
    </source>
</evidence>
<dbReference type="EMBL" id="LAVV01006857">
    <property type="protein sequence ID" value="KNZ58006.1"/>
    <property type="molecule type" value="Genomic_DNA"/>
</dbReference>
<evidence type="ECO:0000313" key="2">
    <source>
        <dbReference type="Proteomes" id="UP000037035"/>
    </source>
</evidence>
<gene>
    <name evidence="1" type="ORF">VP01_2017g1</name>
</gene>
<comment type="caution">
    <text evidence="1">The sequence shown here is derived from an EMBL/GenBank/DDBJ whole genome shotgun (WGS) entry which is preliminary data.</text>
</comment>
<proteinExistence type="predicted"/>
<dbReference type="Proteomes" id="UP000037035">
    <property type="component" value="Unassembled WGS sequence"/>
</dbReference>
<accession>A0A0L6VB35</accession>
<protein>
    <submittedName>
        <fullName evidence="1">Uncharacterized protein</fullName>
    </submittedName>
</protein>
<sequence>MLTNGSRLKSIDLPPNLPDFLSPMASNAPRRSAVTCSARLLSDTSLSSPISLSARNLSVMWLLLTKTSLPWLTKESPPMSPNSHLPRILSGGIWNSDVLGAHVRESAVNTQTHLDSINHQLCALDWQPENDRNQQMANLTCFGNLPSALLDNYQRRPFK</sequence>
<dbReference type="VEuPathDB" id="FungiDB:VP01_2017g1"/>
<dbReference type="AlphaFoldDB" id="A0A0L6VB35"/>